<proteinExistence type="predicted"/>
<reference evidence="2 3" key="1">
    <citation type="journal article" date="2016" name="Nat. Commun.">
        <title>Extremotolerant tardigrade genome and improved radiotolerance of human cultured cells by tardigrade-unique protein.</title>
        <authorList>
            <person name="Hashimoto T."/>
            <person name="Horikawa D.D."/>
            <person name="Saito Y."/>
            <person name="Kuwahara H."/>
            <person name="Kozuka-Hata H."/>
            <person name="Shin-I T."/>
            <person name="Minakuchi Y."/>
            <person name="Ohishi K."/>
            <person name="Motoyama A."/>
            <person name="Aizu T."/>
            <person name="Enomoto A."/>
            <person name="Kondo K."/>
            <person name="Tanaka S."/>
            <person name="Hara Y."/>
            <person name="Koshikawa S."/>
            <person name="Sagara H."/>
            <person name="Miura T."/>
            <person name="Yokobori S."/>
            <person name="Miyagawa K."/>
            <person name="Suzuki Y."/>
            <person name="Kubo T."/>
            <person name="Oyama M."/>
            <person name="Kohara Y."/>
            <person name="Fujiyama A."/>
            <person name="Arakawa K."/>
            <person name="Katayama T."/>
            <person name="Toyoda A."/>
            <person name="Kunieda T."/>
        </authorList>
    </citation>
    <scope>NUCLEOTIDE SEQUENCE [LARGE SCALE GENOMIC DNA]</scope>
    <source>
        <strain evidence="2 3">YOKOZUNA-1</strain>
    </source>
</reference>
<organism evidence="2 3">
    <name type="scientific">Ramazzottius varieornatus</name>
    <name type="common">Water bear</name>
    <name type="synonym">Tardigrade</name>
    <dbReference type="NCBI Taxonomy" id="947166"/>
    <lineage>
        <taxon>Eukaryota</taxon>
        <taxon>Metazoa</taxon>
        <taxon>Ecdysozoa</taxon>
        <taxon>Tardigrada</taxon>
        <taxon>Eutardigrada</taxon>
        <taxon>Parachela</taxon>
        <taxon>Hypsibioidea</taxon>
        <taxon>Ramazzottiidae</taxon>
        <taxon>Ramazzottius</taxon>
    </lineage>
</organism>
<dbReference type="InterPro" id="IPR002350">
    <property type="entry name" value="Kazal_dom"/>
</dbReference>
<dbReference type="PROSITE" id="PS51465">
    <property type="entry name" value="KAZAL_2"/>
    <property type="match status" value="1"/>
</dbReference>
<comment type="caution">
    <text evidence="2">The sequence shown here is derived from an EMBL/GenBank/DDBJ whole genome shotgun (WGS) entry which is preliminary data.</text>
</comment>
<name>A0A1D1W4W1_RAMVA</name>
<dbReference type="AlphaFoldDB" id="A0A1D1W4W1"/>
<dbReference type="OrthoDB" id="328123at2759"/>
<feature type="domain" description="Kazal-like" evidence="1">
    <location>
        <begin position="20"/>
        <end position="68"/>
    </location>
</feature>
<gene>
    <name evidence="2" type="primary">RvY_18197</name>
    <name evidence="2" type="synonym">RvY_18197.5</name>
    <name evidence="2" type="ORF">RvY_18197-5</name>
</gene>
<evidence type="ECO:0000259" key="1">
    <source>
        <dbReference type="PROSITE" id="PS51465"/>
    </source>
</evidence>
<dbReference type="Pfam" id="PF07648">
    <property type="entry name" value="Kazal_2"/>
    <property type="match status" value="1"/>
</dbReference>
<accession>A0A1D1W4W1</accession>
<dbReference type="CDD" id="cd00104">
    <property type="entry name" value="KAZAL_FS"/>
    <property type="match status" value="1"/>
</dbReference>
<evidence type="ECO:0000313" key="3">
    <source>
        <dbReference type="Proteomes" id="UP000186922"/>
    </source>
</evidence>
<dbReference type="InterPro" id="IPR036058">
    <property type="entry name" value="Kazal_dom_sf"/>
</dbReference>
<protein>
    <recommendedName>
        <fullName evidence="1">Kazal-like domain-containing protein</fullName>
    </recommendedName>
</protein>
<sequence>MAWCFTVVADVPPVIIQDDVSHLPSCECPSDTSSPVCGTDGETYDNFCKLRCAARTVTGRAHLSPDDSDNVKSILFCLVWPRLFSFTFRTWGKMPRKVPLSTALGIGQYDMRAD</sequence>
<evidence type="ECO:0000313" key="2">
    <source>
        <dbReference type="EMBL" id="GAV08517.1"/>
    </source>
</evidence>
<dbReference type="Proteomes" id="UP000186922">
    <property type="component" value="Unassembled WGS sequence"/>
</dbReference>
<keyword evidence="3" id="KW-1185">Reference proteome</keyword>
<dbReference type="SMART" id="SM00280">
    <property type="entry name" value="KAZAL"/>
    <property type="match status" value="1"/>
</dbReference>
<dbReference type="EMBL" id="BDGG01000018">
    <property type="protein sequence ID" value="GAV08517.1"/>
    <property type="molecule type" value="Genomic_DNA"/>
</dbReference>
<dbReference type="SUPFAM" id="SSF100895">
    <property type="entry name" value="Kazal-type serine protease inhibitors"/>
    <property type="match status" value="1"/>
</dbReference>
<dbReference type="Gene3D" id="3.30.60.30">
    <property type="match status" value="1"/>
</dbReference>